<dbReference type="AlphaFoldDB" id="A0A414U092"/>
<dbReference type="GeneID" id="97330517"/>
<dbReference type="InterPro" id="IPR036388">
    <property type="entry name" value="WH-like_DNA-bd_sf"/>
</dbReference>
<comment type="caution">
    <text evidence="1">The sequence shown here is derived from an EMBL/GenBank/DDBJ whole genome shotgun (WGS) entry which is preliminary data.</text>
</comment>
<sequence length="136" mass="15431">MQLNVTTDYAIRTVLYLGQCKKIASATEISNEMGIPRGYLEKVLSKLKKAEYISADLGARGGYRLNKTLKDITLGDVIRLMESTTKINRCLEDDAYCSRKAVDFCAVRRYYAKVQEKLETQFFSISLKEILEQEGA</sequence>
<dbReference type="Gene3D" id="1.10.10.10">
    <property type="entry name" value="Winged helix-like DNA-binding domain superfamily/Winged helix DNA-binding domain"/>
    <property type="match status" value="1"/>
</dbReference>
<dbReference type="GO" id="GO:0005829">
    <property type="term" value="C:cytosol"/>
    <property type="evidence" value="ECO:0007669"/>
    <property type="project" value="TreeGrafter"/>
</dbReference>
<dbReference type="InterPro" id="IPR000944">
    <property type="entry name" value="Tscrpt_reg_Rrf2"/>
</dbReference>
<name>A0A414U092_9FIRM</name>
<dbReference type="EMBL" id="RCYR01000020">
    <property type="protein sequence ID" value="RYS78911.1"/>
    <property type="molecule type" value="Genomic_DNA"/>
</dbReference>
<proteinExistence type="predicted"/>
<evidence type="ECO:0000313" key="1">
    <source>
        <dbReference type="EMBL" id="RYS78911.1"/>
    </source>
</evidence>
<accession>A0A414U092</accession>
<evidence type="ECO:0000313" key="2">
    <source>
        <dbReference type="Proteomes" id="UP000292665"/>
    </source>
</evidence>
<dbReference type="PANTHER" id="PTHR33221">
    <property type="entry name" value="WINGED HELIX-TURN-HELIX TRANSCRIPTIONAL REGULATOR, RRF2 FAMILY"/>
    <property type="match status" value="1"/>
</dbReference>
<gene>
    <name evidence="1" type="ORF">EAI93_10115</name>
</gene>
<dbReference type="SUPFAM" id="SSF46785">
    <property type="entry name" value="Winged helix' DNA-binding domain"/>
    <property type="match status" value="1"/>
</dbReference>
<protein>
    <submittedName>
        <fullName evidence="1">Rrf2 family transcriptional regulator</fullName>
    </submittedName>
</protein>
<dbReference type="InterPro" id="IPR036390">
    <property type="entry name" value="WH_DNA-bd_sf"/>
</dbReference>
<dbReference type="PROSITE" id="PS51197">
    <property type="entry name" value="HTH_RRF2_2"/>
    <property type="match status" value="1"/>
</dbReference>
<dbReference type="RefSeq" id="WP_004847614.1">
    <property type="nucleotide sequence ID" value="NZ_CATVPX010000043.1"/>
</dbReference>
<dbReference type="GO" id="GO:0003700">
    <property type="term" value="F:DNA-binding transcription factor activity"/>
    <property type="evidence" value="ECO:0007669"/>
    <property type="project" value="TreeGrafter"/>
</dbReference>
<dbReference type="NCBIfam" id="TIGR00738">
    <property type="entry name" value="rrf2_super"/>
    <property type="match status" value="1"/>
</dbReference>
<dbReference type="Pfam" id="PF02082">
    <property type="entry name" value="Rrf2"/>
    <property type="match status" value="1"/>
</dbReference>
<dbReference type="Proteomes" id="UP000292665">
    <property type="component" value="Unassembled WGS sequence"/>
</dbReference>
<organism evidence="1 2">
    <name type="scientific">[Ruminococcus] torques</name>
    <dbReference type="NCBI Taxonomy" id="33039"/>
    <lineage>
        <taxon>Bacteria</taxon>
        <taxon>Bacillati</taxon>
        <taxon>Bacillota</taxon>
        <taxon>Clostridia</taxon>
        <taxon>Lachnospirales</taxon>
        <taxon>Lachnospiraceae</taxon>
        <taxon>Mediterraneibacter</taxon>
    </lineage>
</organism>
<reference evidence="1 2" key="1">
    <citation type="journal article" date="2019" name="Science, e1252229">
        <title>Invertible promoters mediate bacterial phase variation, antibiotic resistance, and host adaptation in the gut.</title>
        <authorList>
            <person name="Jiang X."/>
            <person name="Hall A.B."/>
            <person name="Arthur T.D."/>
            <person name="Plichta D.R."/>
            <person name="Covington C.T."/>
            <person name="Poyet M."/>
            <person name="Crothers J."/>
            <person name="Moses P.L."/>
            <person name="Tolonen A.C."/>
            <person name="Vlamakis H."/>
            <person name="Alm E.J."/>
            <person name="Xavier R.J."/>
        </authorList>
    </citation>
    <scope>NUCLEOTIDE SEQUENCE [LARGE SCALE GENOMIC DNA]</scope>
    <source>
        <strain evidence="2">aa_0143</strain>
    </source>
</reference>
<dbReference type="PANTHER" id="PTHR33221:SF2">
    <property type="entry name" value="TRANSCRIPTIONAL REGULATOR"/>
    <property type="match status" value="1"/>
</dbReference>